<feature type="domain" description="DUF1468" evidence="2">
    <location>
        <begin position="10"/>
        <end position="179"/>
    </location>
</feature>
<accession>A0A558ASZ7</accession>
<feature type="transmembrane region" description="Helical" evidence="1">
    <location>
        <begin position="41"/>
        <end position="63"/>
    </location>
</feature>
<dbReference type="Pfam" id="PF07331">
    <property type="entry name" value="TctB"/>
    <property type="match status" value="1"/>
</dbReference>
<dbReference type="OrthoDB" id="2939932at2"/>
<dbReference type="EMBL" id="VMSJ01000004">
    <property type="protein sequence ID" value="TVT27388.1"/>
    <property type="molecule type" value="Genomic_DNA"/>
</dbReference>
<dbReference type="AlphaFoldDB" id="A0A558ASZ7"/>
<comment type="caution">
    <text evidence="3">The sequence shown here is derived from an EMBL/GenBank/DDBJ whole genome shotgun (WGS) entry which is preliminary data.</text>
</comment>
<evidence type="ECO:0000256" key="1">
    <source>
        <dbReference type="SAM" id="Phobius"/>
    </source>
</evidence>
<feature type="transmembrane region" description="Helical" evidence="1">
    <location>
        <begin position="150"/>
        <end position="170"/>
    </location>
</feature>
<evidence type="ECO:0000259" key="2">
    <source>
        <dbReference type="Pfam" id="PF07331"/>
    </source>
</evidence>
<name>A0A558ASZ7_9STAP</name>
<reference evidence="3 4" key="1">
    <citation type="submission" date="2019-07" db="EMBL/GenBank/DDBJ databases">
        <title>Salinicoccus cyprini sp. nov., isolated from gastro-intestinal tract of mirror carp, Cyprinus carpio var. specularis, collected from Gobind Sagar Reservoir, Himachal Pradesh, India.</title>
        <authorList>
            <person name="Talwar C."/>
            <person name="Singh A.K."/>
            <person name="Lal R."/>
            <person name="Negi R.K."/>
        </authorList>
    </citation>
    <scope>NUCLEOTIDE SEQUENCE [LARGE SCALE GENOMIC DNA]</scope>
    <source>
        <strain evidence="3 4">CT19</strain>
    </source>
</reference>
<keyword evidence="4" id="KW-1185">Reference proteome</keyword>
<dbReference type="Proteomes" id="UP000315103">
    <property type="component" value="Unassembled WGS sequence"/>
</dbReference>
<feature type="transmembrane region" description="Helical" evidence="1">
    <location>
        <begin position="9"/>
        <end position="29"/>
    </location>
</feature>
<dbReference type="RefSeq" id="WP_145289540.1">
    <property type="nucleotide sequence ID" value="NZ_VMSJ01000004.1"/>
</dbReference>
<gene>
    <name evidence="3" type="ORF">FO441_10130</name>
</gene>
<proteinExistence type="predicted"/>
<dbReference type="InterPro" id="IPR009936">
    <property type="entry name" value="DUF1468"/>
</dbReference>
<organism evidence="3 4">
    <name type="scientific">Salinicoccus cyprini</name>
    <dbReference type="NCBI Taxonomy" id="2493691"/>
    <lineage>
        <taxon>Bacteria</taxon>
        <taxon>Bacillati</taxon>
        <taxon>Bacillota</taxon>
        <taxon>Bacilli</taxon>
        <taxon>Bacillales</taxon>
        <taxon>Staphylococcaceae</taxon>
        <taxon>Salinicoccus</taxon>
    </lineage>
</organism>
<keyword evidence="1" id="KW-0472">Membrane</keyword>
<evidence type="ECO:0000313" key="4">
    <source>
        <dbReference type="Proteomes" id="UP000315103"/>
    </source>
</evidence>
<evidence type="ECO:0000313" key="3">
    <source>
        <dbReference type="EMBL" id="TVT27388.1"/>
    </source>
</evidence>
<sequence length="184" mass="20019">MESSRKMDIISGAVLLVLAIGLFISTLSFQQMTVAKIGSAFFPQVASIGIGVLSLIMMITAFLKKPVKEDHVAETGAETGTDGTLAVSEEQHIADDTSEKEDKKHYGLVGLTLLLLIAYVAVMSLLGFIISTSLYLFIQMVIMATQRDKMKYIIFAVLSIASSVLIYWIFKGFFNLMLPAGLLG</sequence>
<keyword evidence="1" id="KW-0812">Transmembrane</keyword>
<protein>
    <submittedName>
        <fullName evidence="3">Tripartite tricarboxylate transporter TctB family protein</fullName>
    </submittedName>
</protein>
<feature type="transmembrane region" description="Helical" evidence="1">
    <location>
        <begin position="108"/>
        <end position="138"/>
    </location>
</feature>
<keyword evidence="1" id="KW-1133">Transmembrane helix</keyword>